<evidence type="ECO:0000313" key="4">
    <source>
        <dbReference type="Proteomes" id="UP001623348"/>
    </source>
</evidence>
<dbReference type="EMBL" id="BAAFJT010000004">
    <property type="protein sequence ID" value="GAB0189316.1"/>
    <property type="molecule type" value="Genomic_DNA"/>
</dbReference>
<comment type="caution">
    <text evidence="3">The sequence shown here is derived from an EMBL/GenBank/DDBJ whole genome shotgun (WGS) entry which is preliminary data.</text>
</comment>
<dbReference type="InterPro" id="IPR050164">
    <property type="entry name" value="Peptidase_C19"/>
</dbReference>
<feature type="region of interest" description="Disordered" evidence="1">
    <location>
        <begin position="172"/>
        <end position="196"/>
    </location>
</feature>
<dbReference type="SUPFAM" id="SSF54001">
    <property type="entry name" value="Cysteine proteinases"/>
    <property type="match status" value="1"/>
</dbReference>
<dbReference type="InterPro" id="IPR001394">
    <property type="entry name" value="Peptidase_C19_UCH"/>
</dbReference>
<dbReference type="InterPro" id="IPR018200">
    <property type="entry name" value="USP_CS"/>
</dbReference>
<keyword evidence="4" id="KW-1185">Reference proteome</keyword>
<dbReference type="Pfam" id="PF21246">
    <property type="entry name" value="Usp38-like_N"/>
    <property type="match status" value="1"/>
</dbReference>
<evidence type="ECO:0000259" key="2">
    <source>
        <dbReference type="PROSITE" id="PS50235"/>
    </source>
</evidence>
<dbReference type="PANTHER" id="PTHR24006:SF710">
    <property type="entry name" value="UBIQUITIN CARBOXYL-TERMINAL HYDROLASE 38"/>
    <property type="match status" value="1"/>
</dbReference>
<dbReference type="GO" id="GO:0016787">
    <property type="term" value="F:hydrolase activity"/>
    <property type="evidence" value="ECO:0007669"/>
    <property type="project" value="UniProtKB-KW"/>
</dbReference>
<protein>
    <submittedName>
        <fullName evidence="3">Ubiquitin carboxyl-terminal hydrolase 38</fullName>
    </submittedName>
</protein>
<dbReference type="Pfam" id="PF00443">
    <property type="entry name" value="UCH"/>
    <property type="match status" value="2"/>
</dbReference>
<dbReference type="PROSITE" id="PS50235">
    <property type="entry name" value="USP_3"/>
    <property type="match status" value="1"/>
</dbReference>
<keyword evidence="3" id="KW-0378">Hydrolase</keyword>
<dbReference type="PROSITE" id="PS00972">
    <property type="entry name" value="USP_1"/>
    <property type="match status" value="1"/>
</dbReference>
<evidence type="ECO:0000313" key="3">
    <source>
        <dbReference type="EMBL" id="GAB0189316.1"/>
    </source>
</evidence>
<reference evidence="3 4" key="1">
    <citation type="submission" date="2024-06" db="EMBL/GenBank/DDBJ databases">
        <title>The draft genome of Grus japonensis, version 3.</title>
        <authorList>
            <person name="Nabeshima K."/>
            <person name="Suzuki S."/>
            <person name="Onuma M."/>
        </authorList>
    </citation>
    <scope>NUCLEOTIDE SEQUENCE [LARGE SCALE GENOMIC DNA]</scope>
    <source>
        <strain evidence="3 4">451A</strain>
    </source>
</reference>
<sequence>MITVLIRSLTTDPNVKDASMTQALCRMIAWLSWPLAQHVETRVIALLKGLAAVQTFTILIDVTLLTIELVFNRLWFPLARPGALAVLSHMLLSFQHSAEAFHLIVPHVVRLVHSFKRDGSPSSTAFLIQLTELIHCMIYHYSGFPELCESILEAVKDMPRPTEEQIKVALNQSAWTSQSSSSPSCSSRPSGKSETGKTGLIDLGNTCYMNSVLQALFMATDFRRHREAAYAPRIFFEASRPPWFSPRSQQDCSEYLKFLLDRLHEEEKTSKTLSSAKTSESKPNAKSQKQEAVNKAKVFAAASGKGSEERALIEKMFGGKVKTTVRCLKCKSVSQKEEAFTDLSLAFCPGTY</sequence>
<dbReference type="InterPro" id="IPR038765">
    <property type="entry name" value="Papain-like_cys_pep_sf"/>
</dbReference>
<feature type="region of interest" description="Disordered" evidence="1">
    <location>
        <begin position="269"/>
        <end position="291"/>
    </location>
</feature>
<gene>
    <name evidence="3" type="ORF">GRJ2_001396900</name>
</gene>
<dbReference type="Gene3D" id="3.90.70.10">
    <property type="entry name" value="Cysteine proteinases"/>
    <property type="match status" value="1"/>
</dbReference>
<accession>A0ABC9WVI7</accession>
<feature type="compositionally biased region" description="Low complexity" evidence="1">
    <location>
        <begin position="271"/>
        <end position="282"/>
    </location>
</feature>
<dbReference type="Proteomes" id="UP001623348">
    <property type="component" value="Unassembled WGS sequence"/>
</dbReference>
<organism evidence="3 4">
    <name type="scientific">Grus japonensis</name>
    <name type="common">Japanese crane</name>
    <name type="synonym">Red-crowned crane</name>
    <dbReference type="NCBI Taxonomy" id="30415"/>
    <lineage>
        <taxon>Eukaryota</taxon>
        <taxon>Metazoa</taxon>
        <taxon>Chordata</taxon>
        <taxon>Craniata</taxon>
        <taxon>Vertebrata</taxon>
        <taxon>Euteleostomi</taxon>
        <taxon>Archelosauria</taxon>
        <taxon>Archosauria</taxon>
        <taxon>Dinosauria</taxon>
        <taxon>Saurischia</taxon>
        <taxon>Theropoda</taxon>
        <taxon>Coelurosauria</taxon>
        <taxon>Aves</taxon>
        <taxon>Neognathae</taxon>
        <taxon>Neoaves</taxon>
        <taxon>Gruiformes</taxon>
        <taxon>Gruidae</taxon>
        <taxon>Grus</taxon>
    </lineage>
</organism>
<dbReference type="AlphaFoldDB" id="A0ABC9WVI7"/>
<feature type="compositionally biased region" description="Low complexity" evidence="1">
    <location>
        <begin position="173"/>
        <end position="193"/>
    </location>
</feature>
<dbReference type="InterPro" id="IPR049407">
    <property type="entry name" value="Usp38-like_N"/>
</dbReference>
<evidence type="ECO:0000256" key="1">
    <source>
        <dbReference type="SAM" id="MobiDB-lite"/>
    </source>
</evidence>
<feature type="domain" description="USP" evidence="2">
    <location>
        <begin position="198"/>
        <end position="352"/>
    </location>
</feature>
<proteinExistence type="predicted"/>
<name>A0ABC9WVI7_GRUJA</name>
<dbReference type="PANTHER" id="PTHR24006">
    <property type="entry name" value="UBIQUITIN CARBOXYL-TERMINAL HYDROLASE"/>
    <property type="match status" value="1"/>
</dbReference>
<dbReference type="InterPro" id="IPR028889">
    <property type="entry name" value="USP"/>
</dbReference>